<dbReference type="AlphaFoldDB" id="A0A3V0P361"/>
<sequence length="102" mass="10593">MMKIATAIAALALVSAPSMVMAAPGSCERVKSDIEQRIINNGVPADNFTLTIVPNDQADQPDSQVVGHCANDTHKILYTRTSSGNAPANTSPAQDGSSAEPQ</sequence>
<dbReference type="InterPro" id="IPR010595">
    <property type="entry name" value="DUF1161"/>
</dbReference>
<dbReference type="Pfam" id="PF06649">
    <property type="entry name" value="DUF1161"/>
    <property type="match status" value="1"/>
</dbReference>
<organism evidence="3">
    <name type="scientific">Salmonella enterica I</name>
    <dbReference type="NCBI Taxonomy" id="59201"/>
    <lineage>
        <taxon>Bacteria</taxon>
        <taxon>Pseudomonadati</taxon>
        <taxon>Pseudomonadota</taxon>
        <taxon>Gammaproteobacteria</taxon>
        <taxon>Enterobacterales</taxon>
        <taxon>Enterobacteriaceae</taxon>
        <taxon>Salmonella</taxon>
    </lineage>
</organism>
<reference evidence="3" key="1">
    <citation type="journal article" date="2018" name="Genome Biol.">
        <title>SKESA: strategic k-mer extension for scrupulous assemblies.</title>
        <authorList>
            <person name="Souvorov A."/>
            <person name="Agarwala R."/>
            <person name="Lipman D.J."/>
        </authorList>
    </citation>
    <scope>NUCLEOTIDE SEQUENCE</scope>
    <source>
        <strain evidence="3">Salmonella enterica</strain>
    </source>
</reference>
<feature type="signal peptide" evidence="2">
    <location>
        <begin position="1"/>
        <end position="22"/>
    </location>
</feature>
<evidence type="ECO:0000313" key="3">
    <source>
        <dbReference type="EMBL" id="HAB6119233.1"/>
    </source>
</evidence>
<proteinExistence type="predicted"/>
<reference evidence="3" key="2">
    <citation type="submission" date="2019-10" db="EMBL/GenBank/DDBJ databases">
        <authorList>
            <consortium name="NCBI Pathogen Detection Project"/>
        </authorList>
    </citation>
    <scope>NUCLEOTIDE SEQUENCE</scope>
    <source>
        <strain evidence="3">Salmonella enterica</strain>
    </source>
</reference>
<protein>
    <submittedName>
        <fullName evidence="3">DUF1161 domain-containing protein</fullName>
    </submittedName>
</protein>
<feature type="region of interest" description="Disordered" evidence="1">
    <location>
        <begin position="79"/>
        <end position="102"/>
    </location>
</feature>
<dbReference type="RefSeq" id="WP_023888835.1">
    <property type="nucleotide sequence ID" value="NZ_CP037892.1"/>
</dbReference>
<comment type="caution">
    <text evidence="3">The sequence shown here is derived from an EMBL/GenBank/DDBJ whole genome shotgun (WGS) entry which is preliminary data.</text>
</comment>
<evidence type="ECO:0000256" key="2">
    <source>
        <dbReference type="SAM" id="SignalP"/>
    </source>
</evidence>
<evidence type="ECO:0000256" key="1">
    <source>
        <dbReference type="SAM" id="MobiDB-lite"/>
    </source>
</evidence>
<gene>
    <name evidence="3" type="ORF">GB506_01105</name>
</gene>
<name>A0A3V0P361_SALET</name>
<feature type="chain" id="PRO_5030085974" evidence="2">
    <location>
        <begin position="23"/>
        <end position="102"/>
    </location>
</feature>
<dbReference type="EMBL" id="DAAHHQ010000001">
    <property type="protein sequence ID" value="HAB6119233.1"/>
    <property type="molecule type" value="Genomic_DNA"/>
</dbReference>
<keyword evidence="2" id="KW-0732">Signal</keyword>
<accession>A0A3V0P361</accession>